<dbReference type="STRING" id="1033806.HTIA_0012"/>
<accession>F7PI89</accession>
<protein>
    <submittedName>
        <fullName evidence="3">Uncharacterized protein</fullName>
    </submittedName>
</protein>
<keyword evidence="1" id="KW-0472">Membrane</keyword>
<dbReference type="eggNOG" id="arCOG09067">
    <property type="taxonomic scope" value="Archaea"/>
</dbReference>
<reference evidence="2 5" key="3">
    <citation type="journal article" date="2014" name="Environ. Microbiol.">
        <title>Halorhabdus tiamatea: proteogenomics and glycosidase activity measurements identify the first cultivated euryarchaeon from a deep-sea anoxic brine lake as potential polysaccharide degrader.</title>
        <authorList>
            <person name="Werner J."/>
            <person name="Ferrer M."/>
            <person name="Michel G."/>
            <person name="Mann A.J."/>
            <person name="Huang S."/>
            <person name="Juarez S."/>
            <person name="Ciordia S."/>
            <person name="Albar J.P."/>
            <person name="Alcaide M."/>
            <person name="La Cono V."/>
            <person name="Yakimov M.M."/>
            <person name="Antunes A."/>
            <person name="Taborda M."/>
            <person name="Da Costa M.S."/>
            <person name="Amann R.I."/>
            <person name="Gloeckner F.O."/>
            <person name="Golyshina O.V."/>
            <person name="Golyshin P.N."/>
            <person name="Teeling H."/>
        </authorList>
    </citation>
    <scope>NUCLEOTIDE SEQUENCE [LARGE SCALE GENOMIC DNA]</scope>
    <source>
        <strain evidence="5">SARL4B</strain>
        <strain evidence="2">Type strain: SARL4B</strain>
    </source>
</reference>
<dbReference type="AlphaFoldDB" id="F7PI89"/>
<dbReference type="EMBL" id="AFNT02000039">
    <property type="protein sequence ID" value="ERJ05265.1"/>
    <property type="molecule type" value="Genomic_DNA"/>
</dbReference>
<reference evidence="3 4" key="1">
    <citation type="journal article" date="2011" name="J. Bacteriol.">
        <title>Genome sequence of Halorhabdus tiamatea, the first archaeon isolated from a deep-sea anoxic brine lake.</title>
        <authorList>
            <person name="Antunes A."/>
            <person name="Alam I."/>
            <person name="Bajic V.B."/>
            <person name="Stingl U."/>
        </authorList>
    </citation>
    <scope>NUCLEOTIDE SEQUENCE [LARGE SCALE GENOMIC DNA]</scope>
    <source>
        <strain evidence="3 4">SARL4B</strain>
    </source>
</reference>
<dbReference type="EMBL" id="HF571520">
    <property type="protein sequence ID" value="CCQ32164.1"/>
    <property type="molecule type" value="Genomic_DNA"/>
</dbReference>
<keyword evidence="1" id="KW-1133">Transmembrane helix</keyword>
<dbReference type="KEGG" id="hti:HTIA_0012"/>
<sequence>MRLLAVGVVLSLLGLGGYVAGVVVAYPGRSFTIAVVMIGLTLVAIGRTPGEGSA</sequence>
<evidence type="ECO:0000313" key="2">
    <source>
        <dbReference type="EMBL" id="CCQ32164.1"/>
    </source>
</evidence>
<keyword evidence="5" id="KW-1185">Reference proteome</keyword>
<reference evidence="3 4" key="2">
    <citation type="journal article" date="2013" name="PLoS ONE">
        <title>INDIGO - INtegrated Data Warehouse of MIcrobial GenOmes with Examples from the Red Sea Extremophiles.</title>
        <authorList>
            <person name="Alam I."/>
            <person name="Antunes A."/>
            <person name="Kamau A.A."/>
            <person name="Ba Alawi W."/>
            <person name="Kalkatawi M."/>
            <person name="Stingl U."/>
            <person name="Bajic V.B."/>
        </authorList>
    </citation>
    <scope>NUCLEOTIDE SEQUENCE [LARGE SCALE GENOMIC DNA]</scope>
    <source>
        <strain evidence="3 4">SARL4B</strain>
    </source>
</reference>
<dbReference type="Proteomes" id="UP000015381">
    <property type="component" value="Chromosome I"/>
</dbReference>
<dbReference type="RefSeq" id="WP_008525292.1">
    <property type="nucleotide sequence ID" value="NC_021921.1"/>
</dbReference>
<keyword evidence="1" id="KW-0812">Transmembrane</keyword>
<evidence type="ECO:0000313" key="5">
    <source>
        <dbReference type="Proteomes" id="UP000015381"/>
    </source>
</evidence>
<organism evidence="3 4">
    <name type="scientific">Halorhabdus tiamatea SARL4B</name>
    <dbReference type="NCBI Taxonomy" id="1033806"/>
    <lineage>
        <taxon>Archaea</taxon>
        <taxon>Methanobacteriati</taxon>
        <taxon>Methanobacteriota</taxon>
        <taxon>Stenosarchaea group</taxon>
        <taxon>Halobacteria</taxon>
        <taxon>Halobacteriales</taxon>
        <taxon>Haloarculaceae</taxon>
        <taxon>Halorhabdus</taxon>
    </lineage>
</organism>
<proteinExistence type="predicted"/>
<evidence type="ECO:0000313" key="3">
    <source>
        <dbReference type="EMBL" id="ERJ05265.1"/>
    </source>
</evidence>
<dbReference type="Proteomes" id="UP000003861">
    <property type="component" value="Unassembled WGS sequence"/>
</dbReference>
<evidence type="ECO:0000256" key="1">
    <source>
        <dbReference type="SAM" id="Phobius"/>
    </source>
</evidence>
<name>F7PI89_9EURY</name>
<dbReference type="HOGENOM" id="CLU_211857_0_0_2"/>
<evidence type="ECO:0000313" key="4">
    <source>
        <dbReference type="Proteomes" id="UP000003861"/>
    </source>
</evidence>
<feature type="transmembrane region" description="Helical" evidence="1">
    <location>
        <begin position="31"/>
        <end position="50"/>
    </location>
</feature>
<gene>
    <name evidence="3" type="ORF">HLRTI_002777</name>
    <name evidence="2" type="ORF">HTIA_0012</name>
</gene>
<dbReference type="GeneID" id="55593214"/>